<sequence>MTQGASDAHCDYPRTFSAELIRHCEDGCIPPEVFADAQALLDDEHRRRYVRINPRCEERVLSTGAEALLRLQSPSQAALIGTGTFLAPEEDVASTPQPALFTGAMTTMTPSVDDAITSQSGKSFVSGTAPRANALRLGLAALTGLPLASVEPVAWLPCGVFGLPWSYAMGGNPLFLDGTLLAMDAASIAAVVALHPRKGERVLDLCCAPGMKLGLLADAVSRGPTGGSGSPLSEESPSVADGLVVGVDVSLSRLYMTRSTLKKQQQQLKRQEHDTTNHSSALPVCLFAGDGCRFSMGNAVAALDLTGSAVDAGTGLTTMEKRRLQRQNLVAATTAGWKRGRLASGAAGPAGSDEMKSSPPPSVVYASPRTRAIVADWLREKACDSTAAPSATTPSLLSELLLFDRVLVDAECSHDGSVAHMQLGERHANSPNGRLDSAPDARAASLTASAIQKGRGVHNEYRMRHINLGIEAGIAASLRENAPSPSSPPTASCYTGSGESSMNDAFTPSSASLFALQSELLDNGYRQLRPGGTLVYATCSYSFLQNEYVVGRFLERANAATEAVGRYDARCSSTGSDVPGRTTAVLVPALSFAHEADQESESRVTGDDSVAACVRMDSEVQRRDVQQLLDAHVFDYGTVQRGRGRYGCVEGAGYGAPEAVESATLGSRFWPRIFRSSFLYVAKIWKRPPEVAVSVKTGGVVSGE</sequence>
<name>A0A836H9L9_9TRYP</name>
<dbReference type="GO" id="GO:0008173">
    <property type="term" value="F:RNA methyltransferase activity"/>
    <property type="evidence" value="ECO:0007669"/>
    <property type="project" value="InterPro"/>
</dbReference>
<feature type="region of interest" description="Disordered" evidence="1">
    <location>
        <begin position="479"/>
        <end position="499"/>
    </location>
</feature>
<feature type="domain" description="SAM-dependent methyltransferase RsmB-F/NOP2-type catalytic core" evidence="2">
    <location>
        <begin position="512"/>
        <end position="560"/>
    </location>
</feature>
<keyword evidence="4" id="KW-1185">Reference proteome</keyword>
<dbReference type="Gene3D" id="3.40.50.150">
    <property type="entry name" value="Vaccinia Virus protein VP39"/>
    <property type="match status" value="2"/>
</dbReference>
<evidence type="ECO:0000313" key="4">
    <source>
        <dbReference type="Proteomes" id="UP000674143"/>
    </source>
</evidence>
<comment type="caution">
    <text evidence="3">The sequence shown here is derived from an EMBL/GenBank/DDBJ whole genome shotgun (WGS) entry which is preliminary data.</text>
</comment>
<evidence type="ECO:0000259" key="2">
    <source>
        <dbReference type="Pfam" id="PF01189"/>
    </source>
</evidence>
<dbReference type="EMBL" id="JAFHLR010000029">
    <property type="protein sequence ID" value="KAG5473576.1"/>
    <property type="molecule type" value="Genomic_DNA"/>
</dbReference>
<dbReference type="Proteomes" id="UP000674143">
    <property type="component" value="Unassembled WGS sequence"/>
</dbReference>
<dbReference type="InterPro" id="IPR049560">
    <property type="entry name" value="MeTrfase_RsmB-F_NOP2_cat"/>
</dbReference>
<feature type="region of interest" description="Disordered" evidence="1">
    <location>
        <begin position="341"/>
        <end position="364"/>
    </location>
</feature>
<dbReference type="Pfam" id="PF01189">
    <property type="entry name" value="Methyltr_RsmB-F"/>
    <property type="match status" value="1"/>
</dbReference>
<reference evidence="4" key="2">
    <citation type="journal article" date="2021" name="Sci. Data">
        <title>Chromosome-scale genome sequencing, assembly and annotation of six genomes from subfamily Leishmaniinae.</title>
        <authorList>
            <person name="Almutairi H."/>
            <person name="Urbaniak M.D."/>
            <person name="Bates M.D."/>
            <person name="Jariyapan N."/>
            <person name="Kwakye-Nuako G."/>
            <person name="Thomaz Soccol V."/>
            <person name="Al-Salem W.S."/>
            <person name="Dillon R.J."/>
            <person name="Bates P.A."/>
            <person name="Gatherer D."/>
        </authorList>
    </citation>
    <scope>NUCLEOTIDE SEQUENCE [LARGE SCALE GENOMIC DNA]</scope>
</reference>
<dbReference type="PANTHER" id="PTHR22807:SF16">
    <property type="entry name" value="SAM-DEPENDENT MTASE RSMB_NOP-TYPE DOMAIN-CONTAINING PROTEIN"/>
    <property type="match status" value="1"/>
</dbReference>
<reference evidence="4" key="1">
    <citation type="journal article" date="2021" name="Microbiol. Resour. Announc.">
        <title>LGAAP: Leishmaniinae Genome Assembly and Annotation Pipeline.</title>
        <authorList>
            <person name="Almutairi H."/>
            <person name="Urbaniak M.D."/>
            <person name="Bates M.D."/>
            <person name="Jariyapan N."/>
            <person name="Kwakye-Nuako G."/>
            <person name="Thomaz-Soccol V."/>
            <person name="Al-Salem W.S."/>
            <person name="Dillon R.J."/>
            <person name="Bates P.A."/>
            <person name="Gatherer D."/>
        </authorList>
    </citation>
    <scope>NUCLEOTIDE SEQUENCE [LARGE SCALE GENOMIC DNA]</scope>
</reference>
<protein>
    <recommendedName>
        <fullName evidence="2">SAM-dependent methyltransferase RsmB-F/NOP2-type catalytic core domain-containing protein</fullName>
    </recommendedName>
</protein>
<organism evidence="3 4">
    <name type="scientific">Leishmania orientalis</name>
    <dbReference type="NCBI Taxonomy" id="2249476"/>
    <lineage>
        <taxon>Eukaryota</taxon>
        <taxon>Discoba</taxon>
        <taxon>Euglenozoa</taxon>
        <taxon>Kinetoplastea</taxon>
        <taxon>Metakinetoplastina</taxon>
        <taxon>Trypanosomatida</taxon>
        <taxon>Trypanosomatidae</taxon>
        <taxon>Leishmaniinae</taxon>
        <taxon>Leishmania</taxon>
    </lineage>
</organism>
<dbReference type="KEGG" id="loi:92359576"/>
<evidence type="ECO:0000313" key="3">
    <source>
        <dbReference type="EMBL" id="KAG5473576.1"/>
    </source>
</evidence>
<accession>A0A836H9L9</accession>
<gene>
    <name evidence="3" type="ORF">LSCM4_03646</name>
</gene>
<dbReference type="AlphaFoldDB" id="A0A836H9L9"/>
<dbReference type="RefSeq" id="XP_067061579.1">
    <property type="nucleotide sequence ID" value="XM_067205642.1"/>
</dbReference>
<dbReference type="SUPFAM" id="SSF53335">
    <property type="entry name" value="S-adenosyl-L-methionine-dependent methyltransferases"/>
    <property type="match status" value="1"/>
</dbReference>
<dbReference type="InterPro" id="IPR023267">
    <property type="entry name" value="RCMT"/>
</dbReference>
<dbReference type="InterPro" id="IPR029063">
    <property type="entry name" value="SAM-dependent_MTases_sf"/>
</dbReference>
<proteinExistence type="predicted"/>
<dbReference type="GeneID" id="92359576"/>
<dbReference type="GO" id="GO:0001510">
    <property type="term" value="P:RNA methylation"/>
    <property type="evidence" value="ECO:0007669"/>
    <property type="project" value="InterPro"/>
</dbReference>
<evidence type="ECO:0000256" key="1">
    <source>
        <dbReference type="SAM" id="MobiDB-lite"/>
    </source>
</evidence>
<dbReference type="PANTHER" id="PTHR22807">
    <property type="entry name" value="NOP2 YEAST -RELATED NOL1/NOP2/FMU SUN DOMAIN-CONTAINING"/>
    <property type="match status" value="1"/>
</dbReference>